<evidence type="ECO:0000256" key="8">
    <source>
        <dbReference type="HAMAP-Rule" id="MF_00158"/>
    </source>
</evidence>
<evidence type="ECO:0000256" key="4">
    <source>
        <dbReference type="ARBA" id="ARBA00022655"/>
    </source>
</evidence>
<feature type="binding site" evidence="8">
    <location>
        <position position="59"/>
    </location>
    <ligand>
        <name>(R)-pantoate</name>
        <dbReference type="ChEBI" id="CHEBI:15980"/>
    </ligand>
</feature>
<dbReference type="EMBL" id="VOOS01000004">
    <property type="protein sequence ID" value="TXB64663.1"/>
    <property type="molecule type" value="Genomic_DNA"/>
</dbReference>
<feature type="binding site" evidence="8">
    <location>
        <begin position="28"/>
        <end position="35"/>
    </location>
    <ligand>
        <name>ATP</name>
        <dbReference type="ChEBI" id="CHEBI:30616"/>
    </ligand>
</feature>
<keyword evidence="8" id="KW-0963">Cytoplasm</keyword>
<dbReference type="RefSeq" id="WP_147100855.1">
    <property type="nucleotide sequence ID" value="NZ_VOOS01000004.1"/>
</dbReference>
<dbReference type="InterPro" id="IPR042176">
    <property type="entry name" value="Pantoate_ligase_C"/>
</dbReference>
<dbReference type="Gene3D" id="3.40.50.620">
    <property type="entry name" value="HUPs"/>
    <property type="match status" value="1"/>
</dbReference>
<evidence type="ECO:0000256" key="1">
    <source>
        <dbReference type="ARBA" id="ARBA00004990"/>
    </source>
</evidence>
<dbReference type="SUPFAM" id="SSF52374">
    <property type="entry name" value="Nucleotidylyl transferase"/>
    <property type="match status" value="1"/>
</dbReference>
<dbReference type="AlphaFoldDB" id="A0A5C6RQY9"/>
<dbReference type="Pfam" id="PF02569">
    <property type="entry name" value="Pantoate_ligase"/>
    <property type="match status" value="1"/>
</dbReference>
<dbReference type="HAMAP" id="MF_00158">
    <property type="entry name" value="PanC"/>
    <property type="match status" value="1"/>
</dbReference>
<comment type="similarity">
    <text evidence="2 8">Belongs to the pantothenate synthetase family.</text>
</comment>
<dbReference type="GO" id="GO:0005829">
    <property type="term" value="C:cytosol"/>
    <property type="evidence" value="ECO:0007669"/>
    <property type="project" value="TreeGrafter"/>
</dbReference>
<evidence type="ECO:0000256" key="7">
    <source>
        <dbReference type="ARBA" id="ARBA00048258"/>
    </source>
</evidence>
<comment type="pathway">
    <text evidence="1 8">Cofactor biosynthesis; (R)-pantothenate biosynthesis; (R)-pantothenate from (R)-pantoate and beta-alanine: step 1/1.</text>
</comment>
<dbReference type="GO" id="GO:0005524">
    <property type="term" value="F:ATP binding"/>
    <property type="evidence" value="ECO:0007669"/>
    <property type="project" value="UniProtKB-KW"/>
</dbReference>
<comment type="miscellaneous">
    <text evidence="8">The reaction proceeds by a bi uni uni bi ping pong mechanism.</text>
</comment>
<feature type="binding site" evidence="8">
    <location>
        <position position="59"/>
    </location>
    <ligand>
        <name>beta-alanine</name>
        <dbReference type="ChEBI" id="CHEBI:57966"/>
    </ligand>
</feature>
<reference evidence="9 10" key="1">
    <citation type="submission" date="2019-08" db="EMBL/GenBank/DDBJ databases">
        <title>Genome of Vicingus serpentipes NCIMB 15042.</title>
        <authorList>
            <person name="Bowman J.P."/>
        </authorList>
    </citation>
    <scope>NUCLEOTIDE SEQUENCE [LARGE SCALE GENOMIC DNA]</scope>
    <source>
        <strain evidence="9 10">NCIMB 15042</strain>
    </source>
</reference>
<evidence type="ECO:0000256" key="6">
    <source>
        <dbReference type="ARBA" id="ARBA00022840"/>
    </source>
</evidence>
<gene>
    <name evidence="8" type="primary">panC</name>
    <name evidence="9" type="ORF">FRY74_09435</name>
</gene>
<evidence type="ECO:0000313" key="10">
    <source>
        <dbReference type="Proteomes" id="UP000321721"/>
    </source>
</evidence>
<keyword evidence="5 8" id="KW-0547">Nucleotide-binding</keyword>
<feature type="binding site" evidence="8">
    <location>
        <position position="174"/>
    </location>
    <ligand>
        <name>ATP</name>
        <dbReference type="ChEBI" id="CHEBI:30616"/>
    </ligand>
</feature>
<dbReference type="PANTHER" id="PTHR21299:SF1">
    <property type="entry name" value="PANTOATE--BETA-ALANINE LIGASE"/>
    <property type="match status" value="1"/>
</dbReference>
<dbReference type="NCBIfam" id="TIGR00125">
    <property type="entry name" value="cyt_tran_rel"/>
    <property type="match status" value="1"/>
</dbReference>
<evidence type="ECO:0000256" key="5">
    <source>
        <dbReference type="ARBA" id="ARBA00022741"/>
    </source>
</evidence>
<keyword evidence="3 8" id="KW-0436">Ligase</keyword>
<keyword evidence="6 8" id="KW-0067">ATP-binding</keyword>
<comment type="subcellular location">
    <subcellularLocation>
        <location evidence="8">Cytoplasm</location>
    </subcellularLocation>
</comment>
<keyword evidence="10" id="KW-1185">Reference proteome</keyword>
<dbReference type="PANTHER" id="PTHR21299">
    <property type="entry name" value="CYTIDYLATE KINASE/PANTOATE-BETA-ALANINE LIGASE"/>
    <property type="match status" value="1"/>
</dbReference>
<dbReference type="CDD" id="cd00560">
    <property type="entry name" value="PanC"/>
    <property type="match status" value="1"/>
</dbReference>
<evidence type="ECO:0000256" key="2">
    <source>
        <dbReference type="ARBA" id="ARBA00009256"/>
    </source>
</evidence>
<feature type="binding site" evidence="8">
    <location>
        <position position="151"/>
    </location>
    <ligand>
        <name>(R)-pantoate</name>
        <dbReference type="ChEBI" id="CHEBI:15980"/>
    </ligand>
</feature>
<accession>A0A5C6RQY9</accession>
<evidence type="ECO:0000313" key="9">
    <source>
        <dbReference type="EMBL" id="TXB64663.1"/>
    </source>
</evidence>
<comment type="catalytic activity">
    <reaction evidence="7 8">
        <text>(R)-pantoate + beta-alanine + ATP = (R)-pantothenate + AMP + diphosphate + H(+)</text>
        <dbReference type="Rhea" id="RHEA:10912"/>
        <dbReference type="ChEBI" id="CHEBI:15378"/>
        <dbReference type="ChEBI" id="CHEBI:15980"/>
        <dbReference type="ChEBI" id="CHEBI:29032"/>
        <dbReference type="ChEBI" id="CHEBI:30616"/>
        <dbReference type="ChEBI" id="CHEBI:33019"/>
        <dbReference type="ChEBI" id="CHEBI:57966"/>
        <dbReference type="ChEBI" id="CHEBI:456215"/>
        <dbReference type="EC" id="6.3.2.1"/>
    </reaction>
</comment>
<dbReference type="InterPro" id="IPR014729">
    <property type="entry name" value="Rossmann-like_a/b/a_fold"/>
</dbReference>
<dbReference type="Proteomes" id="UP000321721">
    <property type="component" value="Unassembled WGS sequence"/>
</dbReference>
<comment type="subunit">
    <text evidence="8">Homodimer.</text>
</comment>
<dbReference type="InterPro" id="IPR004821">
    <property type="entry name" value="Cyt_trans-like"/>
</dbReference>
<feature type="active site" description="Proton donor" evidence="8">
    <location>
        <position position="35"/>
    </location>
</feature>
<sequence>MLIFESVSSLQQYLQENANKSIGFVPTMGALHNGHLSLIDASQKKCDLTVCSIFVNPTQFNKKEDLEKYPRNVEQDLRLLEQQRCDVVFLPTVEEMYDDYTFKEFDFGALGNVMEGEHRPGHFNGVANVIQRFFEIINPTYAFFGEKDFQQLAIVKALVNQIDSPTKIIGCPILREKTGLAMSSRNERLSKEERDEAKIIFELLSNIKHNYSRGSVEEMKTYFANNLAKSNKFQLEYFDIADGNTLQPLSDWSQSDYCVAFTAVNMGNVRLIDNITIFN</sequence>
<comment type="caution">
    <text evidence="9">The sequence shown here is derived from an EMBL/GenBank/DDBJ whole genome shotgun (WGS) entry which is preliminary data.</text>
</comment>
<dbReference type="GO" id="GO:0004592">
    <property type="term" value="F:pantoate-beta-alanine ligase activity"/>
    <property type="evidence" value="ECO:0007669"/>
    <property type="project" value="UniProtKB-UniRule"/>
</dbReference>
<comment type="function">
    <text evidence="8">Catalyzes the condensation of pantoate with beta-alanine in an ATP-dependent reaction via a pantoyl-adenylate intermediate.</text>
</comment>
<feature type="binding site" evidence="8">
    <location>
        <begin position="182"/>
        <end position="185"/>
    </location>
    <ligand>
        <name>ATP</name>
        <dbReference type="ChEBI" id="CHEBI:30616"/>
    </ligand>
</feature>
<feature type="binding site" evidence="8">
    <location>
        <begin position="145"/>
        <end position="148"/>
    </location>
    <ligand>
        <name>ATP</name>
        <dbReference type="ChEBI" id="CHEBI:30616"/>
    </ligand>
</feature>
<keyword evidence="4 8" id="KW-0566">Pantothenate biosynthesis</keyword>
<dbReference type="NCBIfam" id="TIGR00018">
    <property type="entry name" value="panC"/>
    <property type="match status" value="1"/>
</dbReference>
<name>A0A5C6RQY9_9FLAO</name>
<dbReference type="UniPathway" id="UPA00028">
    <property type="reaction ID" value="UER00005"/>
</dbReference>
<dbReference type="GO" id="GO:0015940">
    <property type="term" value="P:pantothenate biosynthetic process"/>
    <property type="evidence" value="ECO:0007669"/>
    <property type="project" value="UniProtKB-UniRule"/>
</dbReference>
<dbReference type="OrthoDB" id="9773087at2"/>
<dbReference type="Gene3D" id="3.30.1300.10">
    <property type="entry name" value="Pantoate-beta-alanine ligase, C-terminal domain"/>
    <property type="match status" value="1"/>
</dbReference>
<proteinExistence type="inferred from homology"/>
<dbReference type="InterPro" id="IPR003721">
    <property type="entry name" value="Pantoate_ligase"/>
</dbReference>
<protein>
    <recommendedName>
        <fullName evidence="8">Pantothenate synthetase</fullName>
        <shortName evidence="8">PS</shortName>
        <ecNumber evidence="8">6.3.2.1</ecNumber>
    </recommendedName>
    <alternativeName>
        <fullName evidence="8">Pantoate--beta-alanine ligase</fullName>
    </alternativeName>
    <alternativeName>
        <fullName evidence="8">Pantoate-activating enzyme</fullName>
    </alternativeName>
</protein>
<organism evidence="9 10">
    <name type="scientific">Vicingus serpentipes</name>
    <dbReference type="NCBI Taxonomy" id="1926625"/>
    <lineage>
        <taxon>Bacteria</taxon>
        <taxon>Pseudomonadati</taxon>
        <taxon>Bacteroidota</taxon>
        <taxon>Flavobacteriia</taxon>
        <taxon>Flavobacteriales</taxon>
        <taxon>Vicingaceae</taxon>
        <taxon>Vicingus</taxon>
    </lineage>
</organism>
<dbReference type="EC" id="6.3.2.1" evidence="8"/>
<evidence type="ECO:0000256" key="3">
    <source>
        <dbReference type="ARBA" id="ARBA00022598"/>
    </source>
</evidence>